<organism evidence="12">
    <name type="scientific">Triticum aestivum</name>
    <name type="common">Wheat</name>
    <dbReference type="NCBI Taxonomy" id="4565"/>
    <lineage>
        <taxon>Eukaryota</taxon>
        <taxon>Viridiplantae</taxon>
        <taxon>Streptophyta</taxon>
        <taxon>Embryophyta</taxon>
        <taxon>Tracheophyta</taxon>
        <taxon>Spermatophyta</taxon>
        <taxon>Magnoliopsida</taxon>
        <taxon>Liliopsida</taxon>
        <taxon>Poales</taxon>
        <taxon>Poaceae</taxon>
        <taxon>BOP clade</taxon>
        <taxon>Pooideae</taxon>
        <taxon>Triticodae</taxon>
        <taxon>Triticeae</taxon>
        <taxon>Triticinae</taxon>
        <taxon>Triticum</taxon>
    </lineage>
</organism>
<dbReference type="PANTHER" id="PTHR23155">
    <property type="entry name" value="DISEASE RESISTANCE PROTEIN RP"/>
    <property type="match status" value="1"/>
</dbReference>
<dbReference type="Gramene" id="TraesROB_scaffold_005944_01G000300.1">
    <property type="protein sequence ID" value="TraesROB_scaffold_005944_01G000300.1"/>
    <property type="gene ID" value="TraesROB_scaffold_005944_01G000300"/>
</dbReference>
<evidence type="ECO:0000259" key="9">
    <source>
        <dbReference type="Pfam" id="PF18052"/>
    </source>
</evidence>
<dbReference type="Gramene" id="TraesKAR6A01G0384200.1">
    <property type="protein sequence ID" value="cds.TraesKAR6A01G0384200.1"/>
    <property type="gene ID" value="TraesKAR6A01G0384200"/>
</dbReference>
<feature type="domain" description="Disease resistance R13L4/SHOC-2-like LRR" evidence="11">
    <location>
        <begin position="962"/>
        <end position="1180"/>
    </location>
</feature>
<proteinExistence type="inferred from homology"/>
<feature type="domain" description="NB-ARC" evidence="8">
    <location>
        <begin position="418"/>
        <end position="591"/>
    </location>
</feature>
<dbReference type="Pfam" id="PF00931">
    <property type="entry name" value="NB-ARC"/>
    <property type="match status" value="2"/>
</dbReference>
<dbReference type="Gramene" id="TraesNOR6A03G03446810.1">
    <property type="protein sequence ID" value="TraesNOR6A03G03446810.1"/>
    <property type="gene ID" value="TraesNOR6A03G03446810"/>
</dbReference>
<feature type="domain" description="Disease resistance R13L4/SHOC-2-like LRR" evidence="11">
    <location>
        <begin position="800"/>
        <end position="900"/>
    </location>
</feature>
<dbReference type="AlphaFoldDB" id="A0A3B6NVR8"/>
<evidence type="ECO:0000313" key="13">
    <source>
        <dbReference type="Proteomes" id="UP000019116"/>
    </source>
</evidence>
<evidence type="ECO:0000256" key="5">
    <source>
        <dbReference type="ARBA" id="ARBA00022821"/>
    </source>
</evidence>
<evidence type="ECO:0000256" key="3">
    <source>
        <dbReference type="ARBA" id="ARBA00022737"/>
    </source>
</evidence>
<dbReference type="OMA" id="LRISVAW"/>
<evidence type="ECO:0000313" key="12">
    <source>
        <dbReference type="EnsemblPlants" id="TraesCS6A02G411800.1"/>
    </source>
</evidence>
<dbReference type="Gramene" id="TraesSTA6A03G03406640.1">
    <property type="protein sequence ID" value="TraesSTA6A03G03406640.1"/>
    <property type="gene ID" value="TraesSTA6A03G03406640"/>
</dbReference>
<dbReference type="InterPro" id="IPR032675">
    <property type="entry name" value="LRR_dom_sf"/>
</dbReference>
<protein>
    <recommendedName>
        <fullName evidence="14">Disease resistance protein RPM1</fullName>
    </recommendedName>
</protein>
<feature type="region of interest" description="Disordered" evidence="7">
    <location>
        <begin position="1190"/>
        <end position="1240"/>
    </location>
</feature>
<keyword evidence="4" id="KW-0547">Nucleotide-binding</keyword>
<dbReference type="InterPro" id="IPR058922">
    <property type="entry name" value="WHD_DRP"/>
</dbReference>
<dbReference type="SUPFAM" id="SSF52540">
    <property type="entry name" value="P-loop containing nucleoside triphosphate hydrolases"/>
    <property type="match status" value="2"/>
</dbReference>
<dbReference type="Gramene" id="TraesSYM6A03G03356240.1">
    <property type="protein sequence ID" value="TraesSYM6A03G03356240.1"/>
    <property type="gene ID" value="TraesSYM6A03G03356240"/>
</dbReference>
<dbReference type="GO" id="GO:0043531">
    <property type="term" value="F:ADP binding"/>
    <property type="evidence" value="ECO:0007669"/>
    <property type="project" value="InterPro"/>
</dbReference>
<feature type="compositionally biased region" description="Basic and acidic residues" evidence="7">
    <location>
        <begin position="1205"/>
        <end position="1222"/>
    </location>
</feature>
<feature type="domain" description="Disease resistance N-terminal" evidence="9">
    <location>
        <begin position="13"/>
        <end position="96"/>
    </location>
</feature>
<dbReference type="OrthoDB" id="662896at2759"/>
<dbReference type="Gramene" id="TraesCS6A02G411800.1">
    <property type="protein sequence ID" value="TraesCS6A02G411800.1"/>
    <property type="gene ID" value="TraesCS6A02G411800"/>
</dbReference>
<dbReference type="InterPro" id="IPR036388">
    <property type="entry name" value="WH-like_DNA-bd_sf"/>
</dbReference>
<evidence type="ECO:0008006" key="14">
    <source>
        <dbReference type="Google" id="ProtNLM"/>
    </source>
</evidence>
<feature type="domain" description="NB-ARC" evidence="8">
    <location>
        <begin position="183"/>
        <end position="337"/>
    </location>
</feature>
<accession>A0A3B6NVR8</accession>
<dbReference type="Gramene" id="TraesLAC6A03G03373010.2">
    <property type="protein sequence ID" value="TraesLAC6A03G03373010.2"/>
    <property type="gene ID" value="TraesLAC6A03G03373010"/>
</dbReference>
<dbReference type="PRINTS" id="PR00364">
    <property type="entry name" value="DISEASERSIST"/>
</dbReference>
<evidence type="ECO:0000256" key="1">
    <source>
        <dbReference type="ARBA" id="ARBA00008894"/>
    </source>
</evidence>
<dbReference type="Gramene" id="TraesCS6A03G1028300.1">
    <property type="protein sequence ID" value="TraesCS6A03G1028300.1.CDS"/>
    <property type="gene ID" value="TraesCS6A03G1028300"/>
</dbReference>
<dbReference type="InterPro" id="IPR044974">
    <property type="entry name" value="Disease_R_plants"/>
</dbReference>
<dbReference type="CDD" id="cd14798">
    <property type="entry name" value="RX-CC_like"/>
    <property type="match status" value="1"/>
</dbReference>
<dbReference type="InterPro" id="IPR002182">
    <property type="entry name" value="NB-ARC"/>
</dbReference>
<evidence type="ECO:0000259" key="11">
    <source>
        <dbReference type="Pfam" id="PF23598"/>
    </source>
</evidence>
<dbReference type="InterPro" id="IPR027417">
    <property type="entry name" value="P-loop_NTPase"/>
</dbReference>
<dbReference type="InterPro" id="IPR055414">
    <property type="entry name" value="LRR_R13L4/SHOC2-like"/>
</dbReference>
<keyword evidence="3" id="KW-0677">Repeat</keyword>
<evidence type="ECO:0000259" key="8">
    <source>
        <dbReference type="Pfam" id="PF00931"/>
    </source>
</evidence>
<dbReference type="PANTHER" id="PTHR23155:SF1114">
    <property type="entry name" value="OS02G0475500 PROTEIN"/>
    <property type="match status" value="1"/>
</dbReference>
<dbReference type="InterPro" id="IPR041118">
    <property type="entry name" value="Rx_N"/>
</dbReference>
<keyword evidence="2" id="KW-0433">Leucine-rich repeat</keyword>
<reference evidence="12" key="2">
    <citation type="submission" date="2018-10" db="UniProtKB">
        <authorList>
            <consortium name="EnsemblPlants"/>
        </authorList>
    </citation>
    <scope>IDENTIFICATION</scope>
</reference>
<dbReference type="Gramene" id="TraesWEE_scaffold_004665_01G000600.1">
    <property type="protein sequence ID" value="TraesWEE_scaffold_004665_01G000600.1"/>
    <property type="gene ID" value="TraesWEE_scaffold_004665_01G000600"/>
</dbReference>
<evidence type="ECO:0000256" key="7">
    <source>
        <dbReference type="SAM" id="MobiDB-lite"/>
    </source>
</evidence>
<dbReference type="GeneID" id="123129136"/>
<dbReference type="SMR" id="A0A3B6NVR8"/>
<evidence type="ECO:0000256" key="4">
    <source>
        <dbReference type="ARBA" id="ARBA00022741"/>
    </source>
</evidence>
<keyword evidence="13" id="KW-1185">Reference proteome</keyword>
<evidence type="ECO:0000256" key="6">
    <source>
        <dbReference type="ARBA" id="ARBA00023054"/>
    </source>
</evidence>
<dbReference type="Pfam" id="PF18052">
    <property type="entry name" value="Rx_N"/>
    <property type="match status" value="1"/>
</dbReference>
<dbReference type="InterPro" id="IPR042197">
    <property type="entry name" value="Apaf_helical"/>
</dbReference>
<dbReference type="Gene3D" id="1.20.5.4130">
    <property type="match status" value="1"/>
</dbReference>
<evidence type="ECO:0000256" key="2">
    <source>
        <dbReference type="ARBA" id="ARBA00022614"/>
    </source>
</evidence>
<reference evidence="12" key="1">
    <citation type="submission" date="2018-08" db="EMBL/GenBank/DDBJ databases">
        <authorList>
            <person name="Rossello M."/>
        </authorList>
    </citation>
    <scope>NUCLEOTIDE SEQUENCE [LARGE SCALE GENOMIC DNA]</scope>
    <source>
        <strain evidence="12">cv. Chinese Spring</strain>
    </source>
</reference>
<dbReference type="SUPFAM" id="SSF52058">
    <property type="entry name" value="L domain-like"/>
    <property type="match status" value="1"/>
</dbReference>
<comment type="similarity">
    <text evidence="1">Belongs to the disease resistance NB-LRR family.</text>
</comment>
<dbReference type="Pfam" id="PF23559">
    <property type="entry name" value="WHD_DRP"/>
    <property type="match status" value="1"/>
</dbReference>
<dbReference type="Gene3D" id="1.10.8.430">
    <property type="entry name" value="Helical domain of apoptotic protease-activating factors"/>
    <property type="match status" value="1"/>
</dbReference>
<dbReference type="GO" id="GO:0042742">
    <property type="term" value="P:defense response to bacterium"/>
    <property type="evidence" value="ECO:0007669"/>
    <property type="project" value="UniProtKB-ARBA"/>
</dbReference>
<dbReference type="RefSeq" id="XP_044405253.1">
    <property type="nucleotide sequence ID" value="XM_044549318.1"/>
</dbReference>
<dbReference type="Gramene" id="TraesCLE_scaffold_012562_01G000500.1">
    <property type="protein sequence ID" value="TraesCLE_scaffold_012562_01G000500.1"/>
    <property type="gene ID" value="TraesCLE_scaffold_012562_01G000500"/>
</dbReference>
<gene>
    <name evidence="12" type="primary">LOC123129136</name>
</gene>
<dbReference type="Gene3D" id="3.40.50.300">
    <property type="entry name" value="P-loop containing nucleotide triphosphate hydrolases"/>
    <property type="match status" value="2"/>
</dbReference>
<dbReference type="Gene3D" id="1.10.10.10">
    <property type="entry name" value="Winged helix-like DNA-binding domain superfamily/Winged helix DNA-binding domain"/>
    <property type="match status" value="1"/>
</dbReference>
<keyword evidence="6" id="KW-0175">Coiled coil</keyword>
<feature type="domain" description="Disease resistance protein winged helix" evidence="10">
    <location>
        <begin position="683"/>
        <end position="749"/>
    </location>
</feature>
<dbReference type="Proteomes" id="UP000019116">
    <property type="component" value="Chromosome 6A"/>
</dbReference>
<dbReference type="STRING" id="4565.A0A3B6NVR8"/>
<dbReference type="Gramene" id="TraesLAC6A03G03373010.1">
    <property type="protein sequence ID" value="TraesLAC6A03G03373010.1"/>
    <property type="gene ID" value="TraesLAC6A03G03373010"/>
</dbReference>
<dbReference type="GO" id="GO:0002758">
    <property type="term" value="P:innate immune response-activating signaling pathway"/>
    <property type="evidence" value="ECO:0007669"/>
    <property type="project" value="UniProtKB-ARBA"/>
</dbReference>
<dbReference type="Gramene" id="TraesMAC6A03G03414690.1">
    <property type="protein sequence ID" value="TraesMAC6A03G03414690.1"/>
    <property type="gene ID" value="TraesMAC6A03G03414690"/>
</dbReference>
<dbReference type="GO" id="GO:0009626">
    <property type="term" value="P:plant-type hypersensitive response"/>
    <property type="evidence" value="ECO:0007669"/>
    <property type="project" value="UniProtKB-ARBA"/>
</dbReference>
<dbReference type="Pfam" id="PF23598">
    <property type="entry name" value="LRR_14"/>
    <property type="match status" value="2"/>
</dbReference>
<dbReference type="FunFam" id="1.10.10.10:FF:000322">
    <property type="entry name" value="Probable disease resistance protein At1g63360"/>
    <property type="match status" value="1"/>
</dbReference>
<dbReference type="Gene3D" id="3.80.10.10">
    <property type="entry name" value="Ribonuclease Inhibitor"/>
    <property type="match status" value="1"/>
</dbReference>
<name>A0A3B6NVR8_WHEAT</name>
<dbReference type="EnsemblPlants" id="TraesCS6A02G411800.1">
    <property type="protein sequence ID" value="TraesCS6A02G411800.1"/>
    <property type="gene ID" value="TraesCS6A02G411800"/>
</dbReference>
<dbReference type="InterPro" id="IPR038005">
    <property type="entry name" value="RX-like_CC"/>
</dbReference>
<sequence>MMEATALSIGKSVLSGALGLAKSAVAEEVALQLGVQRDKAFVTDELEMMQSFLMVAHDEQGEHNKVARTWVKQVRDVAYDVEDSLQDFVVRVDKLSWWRIPRMLLDRRHVAKQMKELRTKVVDVSQRNLRYGLIKGSSSTQHAADAAPTAADAAMFGVDEARQAAKQHRSRSDLARLISTEGDDQIGVIGVWGTSGSVGHSSIISEAYENPNIKLSFPCRAWIRVERPFHPNEFVQSIMEQFRATAIGVVDFPLELEAEKARHEFAHEYSRYVNKKRYLIVLTGLSTIEEWHRIKTCLLENKLGSRIVVSTEHVEVASLCPGQESIVSELKQLSAEQTIYAFYRQSSHGVTYPSKPASSSSKLPNIAENEIQEDQSNADVDGNITVQKRFTRTYTMTGVLEEFQLIGREKEKSDIIELIGEQARTHQFQVIVVWGMGGLGKTTLIKNVFQSKEVNGLFEKYAFVTVLRPFKLEELLRSLALQLDANKGSMDFAGDTQKNIALMGVADLIEVLGRRSEGKSCLIVLDDLSSTAEWDEILPRLRTMRDLVVVITTRREDIAKHCCKKPKCIHLLNGLEENNAITLFTRKVFKNMTTDLAEQYPALVEPAKLILKKCNGLPLAIVTIGGFLADQPTKTAAEWRKLNEHISVELDMNPKFEVIKTVLMKSYDGLPYYLKSCFLYMSIFPEDRNVSRRRLAYRWIAEGYAQDKATADRYFMELVERSMILPTQQSVCSIQGFDSCQLHDLIRDISIAESMEENLVFRLEEGCSSNTHGAVRHLAISSNWEGDERELESTVELSRIRSLTVFGKWKPFYISDKMRFLRVLDLEGTEGLRNHHLEHIGELLHLRFLSLRGCHEIFYLPDSVGNLRQLETLDIKGTGIAMLPRTTIKLSKLCYLHAGSGSGDNEKSYFSKCEDICEMQRDLCVGCCSLDLSDLDGFGRCEAFHLVCCLMYPNIIRGIENSGVKVPRGTRKLKALRTLRYVHLAWGTAIIKEIKGLTGLQKLGVVGINKKNGPGFCSAISSLSHLESLSVRSGDGLNGCLDGMYTAPENLQSLKLSGSLEKLPEWIKGLQNLVKLKLELSKLSGNLETMQVLGNLQNLSILGLWDDGFKIDVLRFQTGLFRRLTVLDLFYSRMEIKLVEFEEESMPNLELLTLSLGDTEIAFSGLELLQSIKEVRLSVHSYLFGTPKSSKNGGNEKMGKTLYEYMKREEERNKPMQDKVRQELQAQLDRNKNRPVLKVQ</sequence>
<keyword evidence="5" id="KW-0611">Plant defense</keyword>
<evidence type="ECO:0000259" key="10">
    <source>
        <dbReference type="Pfam" id="PF23559"/>
    </source>
</evidence>